<proteinExistence type="predicted"/>
<dbReference type="Pfam" id="PF10604">
    <property type="entry name" value="Polyketide_cyc2"/>
    <property type="match status" value="1"/>
</dbReference>
<dbReference type="GO" id="GO:0004864">
    <property type="term" value="F:protein phosphatase inhibitor activity"/>
    <property type="evidence" value="ECO:0007669"/>
    <property type="project" value="UniProtKB-ARBA"/>
</dbReference>
<dbReference type="InterPro" id="IPR019587">
    <property type="entry name" value="Polyketide_cyclase/dehydratase"/>
</dbReference>
<dbReference type="OrthoDB" id="1592664at2759"/>
<dbReference type="AlphaFoldDB" id="A0A2R6QV05"/>
<reference evidence="2" key="2">
    <citation type="journal article" date="2018" name="BMC Genomics">
        <title>A manually annotated Actinidia chinensis var. chinensis (kiwifruit) genome highlights the challenges associated with draft genomes and gene prediction in plants.</title>
        <authorList>
            <person name="Pilkington S.M."/>
            <person name="Crowhurst R."/>
            <person name="Hilario E."/>
            <person name="Nardozza S."/>
            <person name="Fraser L."/>
            <person name="Peng Y."/>
            <person name="Gunaseelan K."/>
            <person name="Simpson R."/>
            <person name="Tahir J."/>
            <person name="Deroles S.C."/>
            <person name="Templeton K."/>
            <person name="Luo Z."/>
            <person name="Davy M."/>
            <person name="Cheng C."/>
            <person name="McNeilage M."/>
            <person name="Scaglione D."/>
            <person name="Liu Y."/>
            <person name="Zhang Q."/>
            <person name="Datson P."/>
            <person name="De Silva N."/>
            <person name="Gardiner S.E."/>
            <person name="Bassett H."/>
            <person name="Chagne D."/>
            <person name="McCallum J."/>
            <person name="Dzierzon H."/>
            <person name="Deng C."/>
            <person name="Wang Y.Y."/>
            <person name="Barron L."/>
            <person name="Manako K."/>
            <person name="Bowen J."/>
            <person name="Foster T.M."/>
            <person name="Erridge Z.A."/>
            <person name="Tiffin H."/>
            <person name="Waite C.N."/>
            <person name="Davies K.M."/>
            <person name="Grierson E.P."/>
            <person name="Laing W.A."/>
            <person name="Kirk R."/>
            <person name="Chen X."/>
            <person name="Wood M."/>
            <person name="Montefiori M."/>
            <person name="Brummell D.A."/>
            <person name="Schwinn K.E."/>
            <person name="Catanach A."/>
            <person name="Fullerton C."/>
            <person name="Li D."/>
            <person name="Meiyalaghan S."/>
            <person name="Nieuwenhuizen N."/>
            <person name="Read N."/>
            <person name="Prakash R."/>
            <person name="Hunter D."/>
            <person name="Zhang H."/>
            <person name="McKenzie M."/>
            <person name="Knabel M."/>
            <person name="Harris A."/>
            <person name="Allan A.C."/>
            <person name="Gleave A."/>
            <person name="Chen A."/>
            <person name="Janssen B.J."/>
            <person name="Plunkett B."/>
            <person name="Ampomah-Dwamena C."/>
            <person name="Voogd C."/>
            <person name="Leif D."/>
            <person name="Lafferty D."/>
            <person name="Souleyre E.J.F."/>
            <person name="Varkonyi-Gasic E."/>
            <person name="Gambi F."/>
            <person name="Hanley J."/>
            <person name="Yao J.L."/>
            <person name="Cheung J."/>
            <person name="David K.M."/>
            <person name="Warren B."/>
            <person name="Marsh K."/>
            <person name="Snowden K.C."/>
            <person name="Lin-Wang K."/>
            <person name="Brian L."/>
            <person name="Martinez-Sanchez M."/>
            <person name="Wang M."/>
            <person name="Ileperuma N."/>
            <person name="Macnee N."/>
            <person name="Campin R."/>
            <person name="McAtee P."/>
            <person name="Drummond R.S.M."/>
            <person name="Espley R.V."/>
            <person name="Ireland H.S."/>
            <person name="Wu R."/>
            <person name="Atkinson R.G."/>
            <person name="Karunairetnam S."/>
            <person name="Bulley S."/>
            <person name="Chunkath S."/>
            <person name="Hanley Z."/>
            <person name="Storey R."/>
            <person name="Thrimawithana A.H."/>
            <person name="Thomson S."/>
            <person name="David C."/>
            <person name="Testolin R."/>
            <person name="Huang H."/>
            <person name="Hellens R.P."/>
            <person name="Schaffer R.J."/>
        </authorList>
    </citation>
    <scope>NUCLEOTIDE SEQUENCE [LARGE SCALE GENOMIC DNA]</scope>
    <source>
        <strain evidence="2">cv. Red5</strain>
    </source>
</reference>
<reference evidence="1 2" key="1">
    <citation type="submission" date="2017-07" db="EMBL/GenBank/DDBJ databases">
        <title>An improved, manually edited Actinidia chinensis var. chinensis (kiwifruit) genome highlights the challenges associated with draft genomes and gene prediction in plants.</title>
        <authorList>
            <person name="Pilkington S."/>
            <person name="Crowhurst R."/>
            <person name="Hilario E."/>
            <person name="Nardozza S."/>
            <person name="Fraser L."/>
            <person name="Peng Y."/>
            <person name="Gunaseelan K."/>
            <person name="Simpson R."/>
            <person name="Tahir J."/>
            <person name="Deroles S."/>
            <person name="Templeton K."/>
            <person name="Luo Z."/>
            <person name="Davy M."/>
            <person name="Cheng C."/>
            <person name="Mcneilage M."/>
            <person name="Scaglione D."/>
            <person name="Liu Y."/>
            <person name="Zhang Q."/>
            <person name="Datson P."/>
            <person name="De Silva N."/>
            <person name="Gardiner S."/>
            <person name="Bassett H."/>
            <person name="Chagne D."/>
            <person name="Mccallum J."/>
            <person name="Dzierzon H."/>
            <person name="Deng C."/>
            <person name="Wang Y.-Y."/>
            <person name="Barron N."/>
            <person name="Manako K."/>
            <person name="Bowen J."/>
            <person name="Foster T."/>
            <person name="Erridge Z."/>
            <person name="Tiffin H."/>
            <person name="Waite C."/>
            <person name="Davies K."/>
            <person name="Grierson E."/>
            <person name="Laing W."/>
            <person name="Kirk R."/>
            <person name="Chen X."/>
            <person name="Wood M."/>
            <person name="Montefiori M."/>
            <person name="Brummell D."/>
            <person name="Schwinn K."/>
            <person name="Catanach A."/>
            <person name="Fullerton C."/>
            <person name="Li D."/>
            <person name="Meiyalaghan S."/>
            <person name="Nieuwenhuizen N."/>
            <person name="Read N."/>
            <person name="Prakash R."/>
            <person name="Hunter D."/>
            <person name="Zhang H."/>
            <person name="Mckenzie M."/>
            <person name="Knabel M."/>
            <person name="Harris A."/>
            <person name="Allan A."/>
            <person name="Chen A."/>
            <person name="Janssen B."/>
            <person name="Plunkett B."/>
            <person name="Dwamena C."/>
            <person name="Voogd C."/>
            <person name="Leif D."/>
            <person name="Lafferty D."/>
            <person name="Souleyre E."/>
            <person name="Varkonyi-Gasic E."/>
            <person name="Gambi F."/>
            <person name="Hanley J."/>
            <person name="Yao J.-L."/>
            <person name="Cheung J."/>
            <person name="David K."/>
            <person name="Warren B."/>
            <person name="Marsh K."/>
            <person name="Snowden K."/>
            <person name="Lin-Wang K."/>
            <person name="Brian L."/>
            <person name="Martinez-Sanchez M."/>
            <person name="Wang M."/>
            <person name="Ileperuma N."/>
            <person name="Macnee N."/>
            <person name="Campin R."/>
            <person name="Mcatee P."/>
            <person name="Drummond R."/>
            <person name="Espley R."/>
            <person name="Ireland H."/>
            <person name="Wu R."/>
            <person name="Atkinson R."/>
            <person name="Karunairetnam S."/>
            <person name="Bulley S."/>
            <person name="Chunkath S."/>
            <person name="Hanley Z."/>
            <person name="Storey R."/>
            <person name="Thrimawithana A."/>
            <person name="Thomson S."/>
            <person name="David C."/>
            <person name="Testolin R."/>
        </authorList>
    </citation>
    <scope>NUCLEOTIDE SEQUENCE [LARGE SCALE GENOMIC DNA]</scope>
    <source>
        <strain evidence="2">cv. Red5</strain>
        <tissue evidence="1">Young leaf</tissue>
    </source>
</reference>
<dbReference type="InterPro" id="IPR023393">
    <property type="entry name" value="START-like_dom_sf"/>
</dbReference>
<keyword evidence="2" id="KW-1185">Reference proteome</keyword>
<protein>
    <submittedName>
        <fullName evidence="1">Lachrymatory-factor synthase</fullName>
    </submittedName>
</protein>
<dbReference type="OMA" id="NSHMATM"/>
<dbReference type="CDD" id="cd07821">
    <property type="entry name" value="PYR_PYL_RCAR_like"/>
    <property type="match status" value="1"/>
</dbReference>
<name>A0A2R6QV05_ACTCC</name>
<dbReference type="PANTHER" id="PTHR33789">
    <property type="entry name" value="LACHRYMATORY-FACTOR SYNTHASE"/>
    <property type="match status" value="1"/>
</dbReference>
<dbReference type="SUPFAM" id="SSF55961">
    <property type="entry name" value="Bet v1-like"/>
    <property type="match status" value="1"/>
</dbReference>
<dbReference type="Gene3D" id="3.30.530.20">
    <property type="match status" value="1"/>
</dbReference>
<evidence type="ECO:0000313" key="2">
    <source>
        <dbReference type="Proteomes" id="UP000241394"/>
    </source>
</evidence>
<evidence type="ECO:0000313" key="1">
    <source>
        <dbReference type="EMBL" id="PSS15569.1"/>
    </source>
</evidence>
<organism evidence="1 2">
    <name type="scientific">Actinidia chinensis var. chinensis</name>
    <name type="common">Chinese soft-hair kiwi</name>
    <dbReference type="NCBI Taxonomy" id="1590841"/>
    <lineage>
        <taxon>Eukaryota</taxon>
        <taxon>Viridiplantae</taxon>
        <taxon>Streptophyta</taxon>
        <taxon>Embryophyta</taxon>
        <taxon>Tracheophyta</taxon>
        <taxon>Spermatophyta</taxon>
        <taxon>Magnoliopsida</taxon>
        <taxon>eudicotyledons</taxon>
        <taxon>Gunneridae</taxon>
        <taxon>Pentapetalae</taxon>
        <taxon>asterids</taxon>
        <taxon>Ericales</taxon>
        <taxon>Actinidiaceae</taxon>
        <taxon>Actinidia</taxon>
    </lineage>
</organism>
<dbReference type="Proteomes" id="UP000241394">
    <property type="component" value="Chromosome LG12"/>
</dbReference>
<dbReference type="STRING" id="1590841.A0A2R6QV05"/>
<dbReference type="PANTHER" id="PTHR33789:SF11">
    <property type="entry name" value="OS05G0202300 PROTEIN"/>
    <property type="match status" value="1"/>
</dbReference>
<dbReference type="EMBL" id="NKQK01000012">
    <property type="protein sequence ID" value="PSS15569.1"/>
    <property type="molecule type" value="Genomic_DNA"/>
</dbReference>
<dbReference type="InParanoid" id="A0A2R6QV05"/>
<gene>
    <name evidence="1" type="ORF">CEY00_Acc13061</name>
</gene>
<sequence length="150" mass="17050">MWPLLEDFFNIHKWNSLLETCYGVEGKSGQPGCIRYCSATSNLPANPGERITKWALEKLVEIDRTERSLSYEFVDNNIGYNSHMATMKLLPFESCEGEGSEIVWSFVVNPVEGSTLDGMVSFYDSILQGMAQKMEQTVRAAKQNRHLFEL</sequence>
<comment type="caution">
    <text evidence="1">The sequence shown here is derived from an EMBL/GenBank/DDBJ whole genome shotgun (WGS) entry which is preliminary data.</text>
</comment>
<accession>A0A2R6QV05</accession>
<dbReference type="InterPro" id="IPR053249">
    <property type="entry name" value="LFS"/>
</dbReference>
<dbReference type="Gramene" id="PSS15569">
    <property type="protein sequence ID" value="PSS15569"/>
    <property type="gene ID" value="CEY00_Acc13061"/>
</dbReference>